<dbReference type="PANTHER" id="PTHR26379">
    <property type="entry name" value="BTB/POZ AND MATH DOMAIN-CONTAINING PROTEIN 1"/>
    <property type="match status" value="1"/>
</dbReference>
<dbReference type="Pfam" id="PF00651">
    <property type="entry name" value="BTB"/>
    <property type="match status" value="1"/>
</dbReference>
<dbReference type="InterPro" id="IPR002083">
    <property type="entry name" value="MATH/TRAF_dom"/>
</dbReference>
<evidence type="ECO:0000313" key="5">
    <source>
        <dbReference type="WBParaSite" id="SVE_1943600.1"/>
    </source>
</evidence>
<dbReference type="WBParaSite" id="SVE_1943600.1">
    <property type="protein sequence ID" value="SVE_1943600.1"/>
    <property type="gene ID" value="SVE_1943600"/>
</dbReference>
<reference evidence="4" key="1">
    <citation type="submission" date="2014-07" db="EMBL/GenBank/DDBJ databases">
        <authorList>
            <person name="Martin A.A"/>
            <person name="De Silva N."/>
        </authorList>
    </citation>
    <scope>NUCLEOTIDE SEQUENCE</scope>
</reference>
<dbReference type="InterPro" id="IPR045005">
    <property type="entry name" value="BPM1-6"/>
</dbReference>
<feature type="region of interest" description="Disordered" evidence="1">
    <location>
        <begin position="1"/>
        <end position="20"/>
    </location>
</feature>
<organism evidence="4 5">
    <name type="scientific">Strongyloides venezuelensis</name>
    <name type="common">Threadworm</name>
    <dbReference type="NCBI Taxonomy" id="75913"/>
    <lineage>
        <taxon>Eukaryota</taxon>
        <taxon>Metazoa</taxon>
        <taxon>Ecdysozoa</taxon>
        <taxon>Nematoda</taxon>
        <taxon>Chromadorea</taxon>
        <taxon>Rhabditida</taxon>
        <taxon>Tylenchina</taxon>
        <taxon>Panagrolaimomorpha</taxon>
        <taxon>Strongyloidoidea</taxon>
        <taxon>Strongyloididae</taxon>
        <taxon>Strongyloides</taxon>
    </lineage>
</organism>
<dbReference type="SMART" id="SM00061">
    <property type="entry name" value="MATH"/>
    <property type="match status" value="2"/>
</dbReference>
<sequence>MGDGFQGNMSGGMQGPMSNGIPGNTNGSMPGRITNGMTGGMSPSQYCMLGQPGGMNGEIGMGNENSKPFDGFCSITENVNYFKYICTIQNFSLRLEKTGEKIISPNFAIGRKDRSEWCLHIYPNGNNEKSKEYVSVFLMLLRPGKVKAKTRFCILNDKVEEKRITCIGICDYSQYNGWGYPKFVKKDFLKNKSNGLLNNDKLTILCEAEIIDLKSGNHENTIAFNGFYKIEICANYFKYKCSIQNFSLRPEKTGETVTLPTCIIGSEDKLEWCLNIYPNGDFKDSKEYVSIFLVLLSPKETYAKFRFCILNDKEEEKNISFGDIDSYGNGGGWGESKFVKKDFLLDESNGLLTNDQLTILCEVKIIDPESGNYDSSEIIFPKTEKHDDPEIIDSKTKNRDNSETLINITIPQSKLSLDYGNLYDSPLFFDCVIKVEDTEIRVHKVVLAARSPVFYNIFNSKSDESQTNIIEIKDFNVEVVKEMLKYIYTDEVSDIQNMANQMFEIASKYELHRLKAISEQFMCNSLSIENVCEGFALSDQYPTERLKKCCQKLILENIEYLKETKEWEKFILVRPLLLQSLLVKSFKNSSKESNSEKKIKNN</sequence>
<accession>A0A0K0G3X7</accession>
<feature type="domain" description="MATH" evidence="3">
    <location>
        <begin position="81"/>
        <end position="208"/>
    </location>
</feature>
<dbReference type="Proteomes" id="UP000035680">
    <property type="component" value="Unassembled WGS sequence"/>
</dbReference>
<reference evidence="5" key="2">
    <citation type="submission" date="2015-08" db="UniProtKB">
        <authorList>
            <consortium name="WormBaseParasite"/>
        </authorList>
    </citation>
    <scope>IDENTIFICATION</scope>
</reference>
<dbReference type="Gene3D" id="2.60.210.10">
    <property type="entry name" value="Apoptosis, Tumor Necrosis Factor Receptor Associated Protein 2, Chain A"/>
    <property type="match status" value="2"/>
</dbReference>
<dbReference type="InterPro" id="IPR000210">
    <property type="entry name" value="BTB/POZ_dom"/>
</dbReference>
<dbReference type="Pfam" id="PF22486">
    <property type="entry name" value="MATH_2"/>
    <property type="match status" value="2"/>
</dbReference>
<feature type="compositionally biased region" description="Gly residues" evidence="1">
    <location>
        <begin position="1"/>
        <end position="14"/>
    </location>
</feature>
<dbReference type="GO" id="GO:0016567">
    <property type="term" value="P:protein ubiquitination"/>
    <property type="evidence" value="ECO:0007669"/>
    <property type="project" value="InterPro"/>
</dbReference>
<dbReference type="SMART" id="SM00225">
    <property type="entry name" value="BTB"/>
    <property type="match status" value="1"/>
</dbReference>
<dbReference type="PROSITE" id="PS50097">
    <property type="entry name" value="BTB"/>
    <property type="match status" value="1"/>
</dbReference>
<dbReference type="InterPro" id="IPR008974">
    <property type="entry name" value="TRAF-like"/>
</dbReference>
<feature type="domain" description="BTB" evidence="2">
    <location>
        <begin position="429"/>
        <end position="496"/>
    </location>
</feature>
<keyword evidence="4" id="KW-1185">Reference proteome</keyword>
<dbReference type="Gene3D" id="3.30.710.10">
    <property type="entry name" value="Potassium Channel Kv1.1, Chain A"/>
    <property type="match status" value="1"/>
</dbReference>
<evidence type="ECO:0000259" key="2">
    <source>
        <dbReference type="PROSITE" id="PS50097"/>
    </source>
</evidence>
<dbReference type="Gene3D" id="1.25.40.420">
    <property type="match status" value="1"/>
</dbReference>
<dbReference type="SUPFAM" id="SSF54695">
    <property type="entry name" value="POZ domain"/>
    <property type="match status" value="1"/>
</dbReference>
<dbReference type="PROSITE" id="PS50144">
    <property type="entry name" value="MATH"/>
    <property type="match status" value="2"/>
</dbReference>
<proteinExistence type="predicted"/>
<name>A0A0K0G3X7_STRVS</name>
<evidence type="ECO:0000256" key="1">
    <source>
        <dbReference type="SAM" id="MobiDB-lite"/>
    </source>
</evidence>
<dbReference type="SUPFAM" id="SSF49599">
    <property type="entry name" value="TRAF domain-like"/>
    <property type="match status" value="2"/>
</dbReference>
<dbReference type="AlphaFoldDB" id="A0A0K0G3X7"/>
<feature type="domain" description="MATH" evidence="3">
    <location>
        <begin position="236"/>
        <end position="363"/>
    </location>
</feature>
<dbReference type="STRING" id="75913.A0A0K0G3X7"/>
<protein>
    <submittedName>
        <fullName evidence="5">Speckle-type POZ protein-like (inferred by orthology to a human protein)</fullName>
    </submittedName>
</protein>
<evidence type="ECO:0000259" key="3">
    <source>
        <dbReference type="PROSITE" id="PS50144"/>
    </source>
</evidence>
<dbReference type="PANTHER" id="PTHR26379:SF524">
    <property type="entry name" value="MATH DOMAIN-CONTAINING PROTEIN"/>
    <property type="match status" value="1"/>
</dbReference>
<evidence type="ECO:0000313" key="4">
    <source>
        <dbReference type="Proteomes" id="UP000035680"/>
    </source>
</evidence>
<dbReference type="InterPro" id="IPR011333">
    <property type="entry name" value="SKP1/BTB/POZ_sf"/>
</dbReference>